<keyword evidence="3 4" id="KW-0342">GTP-binding</keyword>
<dbReference type="InterPro" id="IPR036525">
    <property type="entry name" value="Tubulin/FtsZ_GTPase_sf"/>
</dbReference>
<dbReference type="InterPro" id="IPR003008">
    <property type="entry name" value="Tubulin_FtsZ_GTPase"/>
</dbReference>
<accession>A0ABZ0UQ65</accession>
<evidence type="ECO:0000256" key="2">
    <source>
        <dbReference type="ARBA" id="ARBA00022741"/>
    </source>
</evidence>
<dbReference type="Pfam" id="PF12327">
    <property type="entry name" value="FtsZ_C"/>
    <property type="match status" value="1"/>
</dbReference>
<dbReference type="SUPFAM" id="SSF55307">
    <property type="entry name" value="Tubulin C-terminal domain-like"/>
    <property type="match status" value="1"/>
</dbReference>
<evidence type="ECO:0000256" key="6">
    <source>
        <dbReference type="RuleBase" id="RU000631"/>
    </source>
</evidence>
<keyword evidence="4 6" id="KW-0131">Cell cycle</keyword>
<dbReference type="SMART" id="SM00865">
    <property type="entry name" value="Tubulin_C"/>
    <property type="match status" value="1"/>
</dbReference>
<dbReference type="Gene3D" id="3.40.50.1440">
    <property type="entry name" value="Tubulin/FtsZ, GTPase domain"/>
    <property type="match status" value="1"/>
</dbReference>
<dbReference type="PROSITE" id="PS01135">
    <property type="entry name" value="FTSZ_2"/>
    <property type="match status" value="1"/>
</dbReference>
<dbReference type="SMART" id="SM00864">
    <property type="entry name" value="Tubulin"/>
    <property type="match status" value="1"/>
</dbReference>
<dbReference type="InterPro" id="IPR037103">
    <property type="entry name" value="Tubulin/FtsZ-like_C"/>
</dbReference>
<keyword evidence="4" id="KW-0963">Cytoplasm</keyword>
<dbReference type="InterPro" id="IPR024757">
    <property type="entry name" value="FtsZ_C"/>
</dbReference>
<dbReference type="InterPro" id="IPR018316">
    <property type="entry name" value="Tubulin/FtsZ_2-layer-sand-dom"/>
</dbReference>
<dbReference type="PRINTS" id="PR00423">
    <property type="entry name" value="CELLDVISFTSZ"/>
</dbReference>
<feature type="binding site" evidence="4">
    <location>
        <begin position="122"/>
        <end position="124"/>
    </location>
    <ligand>
        <name>GTP</name>
        <dbReference type="ChEBI" id="CHEBI:37565"/>
    </ligand>
</feature>
<gene>
    <name evidence="4" type="primary">ftsZ</name>
    <name evidence="10" type="ORF">Fokcrypt_00210</name>
</gene>
<evidence type="ECO:0000313" key="10">
    <source>
        <dbReference type="EMBL" id="WPX97697.1"/>
    </source>
</evidence>
<feature type="compositionally biased region" description="Basic and acidic residues" evidence="7">
    <location>
        <begin position="449"/>
        <end position="483"/>
    </location>
</feature>
<dbReference type="PANTHER" id="PTHR30314:SF3">
    <property type="entry name" value="MITOCHONDRIAL DIVISION PROTEIN FSZA"/>
    <property type="match status" value="1"/>
</dbReference>
<comment type="subcellular location">
    <subcellularLocation>
        <location evidence="4">Cytoplasm</location>
    </subcellularLocation>
    <text evidence="4">Assembles at midcell at the inner surface of the cytoplasmic membrane.</text>
</comment>
<feature type="binding site" evidence="4">
    <location>
        <position position="153"/>
    </location>
    <ligand>
        <name>GTP</name>
        <dbReference type="ChEBI" id="CHEBI:37565"/>
    </ligand>
</feature>
<evidence type="ECO:0000256" key="7">
    <source>
        <dbReference type="SAM" id="MobiDB-lite"/>
    </source>
</evidence>
<dbReference type="InterPro" id="IPR020805">
    <property type="entry name" value="Cell_div_FtsZ_CS"/>
</dbReference>
<feature type="domain" description="Tubulin/FtsZ 2-layer sandwich" evidence="9">
    <location>
        <begin position="221"/>
        <end position="338"/>
    </location>
</feature>
<dbReference type="SUPFAM" id="SSF52490">
    <property type="entry name" value="Tubulin nucleotide-binding domain-like"/>
    <property type="match status" value="1"/>
</dbReference>
<feature type="domain" description="Tubulin/FtsZ GTPase" evidence="8">
    <location>
        <begin position="27"/>
        <end position="219"/>
    </location>
</feature>
<feature type="region of interest" description="Disordered" evidence="7">
    <location>
        <begin position="408"/>
        <end position="483"/>
    </location>
</feature>
<comment type="similarity">
    <text evidence="1 4 6">Belongs to the FtsZ family.</text>
</comment>
<keyword evidence="11" id="KW-1185">Reference proteome</keyword>
<dbReference type="Pfam" id="PF00091">
    <property type="entry name" value="Tubulin"/>
    <property type="match status" value="1"/>
</dbReference>
<name>A0ABZ0UQ65_9RICK</name>
<protein>
    <recommendedName>
        <fullName evidence="4 5">Cell division protein FtsZ</fullName>
    </recommendedName>
</protein>
<feature type="compositionally biased region" description="Polar residues" evidence="7">
    <location>
        <begin position="422"/>
        <end position="431"/>
    </location>
</feature>
<evidence type="ECO:0000256" key="4">
    <source>
        <dbReference type="HAMAP-Rule" id="MF_00909"/>
    </source>
</evidence>
<dbReference type="InterPro" id="IPR045061">
    <property type="entry name" value="FtsZ/CetZ"/>
</dbReference>
<keyword evidence="4 6" id="KW-0717">Septation</keyword>
<dbReference type="InterPro" id="IPR008280">
    <property type="entry name" value="Tub_FtsZ_C"/>
</dbReference>
<reference evidence="10" key="1">
    <citation type="submission" date="2022-10" db="EMBL/GenBank/DDBJ databases">
        <title>Host association and intracellularity evolved multiple times independently in the Rickettsiales.</title>
        <authorList>
            <person name="Castelli M."/>
            <person name="Nardi T."/>
            <person name="Gammuto L."/>
            <person name="Bellinzona G."/>
            <person name="Sabaneyeva E."/>
            <person name="Potekhin A."/>
            <person name="Serra V."/>
            <person name="Petroni G."/>
            <person name="Sassera D."/>
        </authorList>
    </citation>
    <scope>NUCLEOTIDE SEQUENCE [LARGE SCALE GENOMIC DNA]</scope>
    <source>
        <strain evidence="10">US_Bl 11III1</strain>
    </source>
</reference>
<proteinExistence type="inferred from homology"/>
<dbReference type="GO" id="GO:0051301">
    <property type="term" value="P:cell division"/>
    <property type="evidence" value="ECO:0007669"/>
    <property type="project" value="UniProtKB-KW"/>
</dbReference>
<feature type="binding site" evidence="4">
    <location>
        <position position="157"/>
    </location>
    <ligand>
        <name>GTP</name>
        <dbReference type="ChEBI" id="CHEBI:37565"/>
    </ligand>
</feature>
<sequence length="513" mass="56441">MNSNIRRTSSLSKKIENSDSGFKLDDKILVLGIGGAGSNAVERMLDAEIPGIEFCIANTDAQALQTSKCPNRIQLGPEITMGLGAGADAEVGRVSAEESMDDVQNILNGVRLLFIVSGMGGGTGTGASPVVAQIAHSKNILTVAMVTKPFDFEGSRRMRVAEAGIDALEPYVNSMIVMPNQNAFRIATDKTTFEDACALSDEILKHTLRSITGLIKEKGLINLDFADVKSVMSFKGRAMVGVGEASGENRGSVAAEQAIHNPLLDDTTMERAQGILVNVTGANNMTLFEIDEVVNRVKERSPDALLIFGAVYNNDKKDVLSVTVIATGLDHKIDLKQKSSSQHAKLNNHNVSWNQIQHDSIFHKTDSQQNLKVTIDSIANKSHQYEGGADRISTSESHAMYNVEQQHNTNTLQEPSDKHSSPLRNTNNTLFTPPKKYELFKNLSSTTQNEKESDERKVHTEKEVESSTNNFDEKEPEKNDFDSIKRMEEISVSDARPRKKDFFDIPSFLRRKK</sequence>
<dbReference type="CDD" id="cd02201">
    <property type="entry name" value="FtsZ_type1"/>
    <property type="match status" value="1"/>
</dbReference>
<dbReference type="Gene3D" id="3.30.1330.20">
    <property type="entry name" value="Tubulin/FtsZ, C-terminal domain"/>
    <property type="match status" value="1"/>
</dbReference>
<evidence type="ECO:0000256" key="3">
    <source>
        <dbReference type="ARBA" id="ARBA00023134"/>
    </source>
</evidence>
<dbReference type="InterPro" id="IPR000158">
    <property type="entry name" value="Cell_div_FtsZ"/>
</dbReference>
<comment type="function">
    <text evidence="4 6">Essential cell division protein that forms a contractile ring structure (Z ring) at the future cell division site. The regulation of the ring assembly controls the timing and the location of cell division. One of the functions of the FtsZ ring is to recruit other cell division proteins to the septum to produce a new cell wall between the dividing cells. Binds GTP and shows GTPase activity.</text>
</comment>
<keyword evidence="2 4" id="KW-0547">Nucleotide-binding</keyword>
<evidence type="ECO:0000259" key="9">
    <source>
        <dbReference type="SMART" id="SM00865"/>
    </source>
</evidence>
<feature type="binding site" evidence="4">
    <location>
        <begin position="35"/>
        <end position="39"/>
    </location>
    <ligand>
        <name>GTP</name>
        <dbReference type="ChEBI" id="CHEBI:37565"/>
    </ligand>
</feature>
<comment type="subunit">
    <text evidence="4">Homodimer. Polymerizes to form a dynamic ring structure in a strictly GTP-dependent manner. Interacts directly with several other division proteins.</text>
</comment>
<evidence type="ECO:0000313" key="11">
    <source>
        <dbReference type="Proteomes" id="UP001325140"/>
    </source>
</evidence>
<organism evidence="10 11">
    <name type="scientific">Candidatus Fokinia crypta</name>
    <dbReference type="NCBI Taxonomy" id="1920990"/>
    <lineage>
        <taxon>Bacteria</taxon>
        <taxon>Pseudomonadati</taxon>
        <taxon>Pseudomonadota</taxon>
        <taxon>Alphaproteobacteria</taxon>
        <taxon>Rickettsiales</taxon>
        <taxon>Candidatus Midichloriaceae</taxon>
        <taxon>Candidatus Fokinia</taxon>
    </lineage>
</organism>
<dbReference type="PANTHER" id="PTHR30314">
    <property type="entry name" value="CELL DIVISION PROTEIN FTSZ-RELATED"/>
    <property type="match status" value="1"/>
</dbReference>
<dbReference type="EMBL" id="CP110343">
    <property type="protein sequence ID" value="WPX97697.1"/>
    <property type="molecule type" value="Genomic_DNA"/>
</dbReference>
<dbReference type="Proteomes" id="UP001325140">
    <property type="component" value="Chromosome"/>
</dbReference>
<keyword evidence="4 6" id="KW-0132">Cell division</keyword>
<feature type="binding site" evidence="4">
    <location>
        <position position="201"/>
    </location>
    <ligand>
        <name>GTP</name>
        <dbReference type="ChEBI" id="CHEBI:37565"/>
    </ligand>
</feature>
<evidence type="ECO:0000256" key="1">
    <source>
        <dbReference type="ARBA" id="ARBA00009690"/>
    </source>
</evidence>
<dbReference type="HAMAP" id="MF_00909">
    <property type="entry name" value="FtsZ"/>
    <property type="match status" value="1"/>
</dbReference>
<dbReference type="NCBIfam" id="TIGR00065">
    <property type="entry name" value="ftsZ"/>
    <property type="match status" value="1"/>
</dbReference>
<evidence type="ECO:0000256" key="5">
    <source>
        <dbReference type="NCBIfam" id="TIGR00065"/>
    </source>
</evidence>
<evidence type="ECO:0000259" key="8">
    <source>
        <dbReference type="SMART" id="SM00864"/>
    </source>
</evidence>